<feature type="chain" id="PRO_5013575078" evidence="3">
    <location>
        <begin position="21"/>
        <end position="449"/>
    </location>
</feature>
<dbReference type="PROSITE" id="PS51635">
    <property type="entry name" value="PNPLA"/>
    <property type="match status" value="1"/>
</dbReference>
<keyword evidence="3" id="KW-0732">Signal</keyword>
<name>A0A2D2B0V8_9CAUL</name>
<keyword evidence="2" id="KW-0378">Hydrolase</keyword>
<dbReference type="InterPro" id="IPR016035">
    <property type="entry name" value="Acyl_Trfase/lysoPLipase"/>
</dbReference>
<feature type="signal peptide" evidence="3">
    <location>
        <begin position="1"/>
        <end position="20"/>
    </location>
</feature>
<feature type="active site" description="Proton acceptor" evidence="2">
    <location>
        <position position="277"/>
    </location>
</feature>
<dbReference type="Proteomes" id="UP000228945">
    <property type="component" value="Chromosome"/>
</dbReference>
<protein>
    <submittedName>
        <fullName evidence="5">Patatin</fullName>
    </submittedName>
</protein>
<dbReference type="GO" id="GO:0016787">
    <property type="term" value="F:hydrolase activity"/>
    <property type="evidence" value="ECO:0007669"/>
    <property type="project" value="UniProtKB-UniRule"/>
</dbReference>
<gene>
    <name evidence="5" type="ORF">CSW64_16510</name>
</gene>
<feature type="active site" description="Nucleophile" evidence="2">
    <location>
        <position position="96"/>
    </location>
</feature>
<evidence type="ECO:0000259" key="4">
    <source>
        <dbReference type="PROSITE" id="PS51635"/>
    </source>
</evidence>
<evidence type="ECO:0000313" key="6">
    <source>
        <dbReference type="Proteomes" id="UP000228945"/>
    </source>
</evidence>
<dbReference type="InterPro" id="IPR002641">
    <property type="entry name" value="PNPLA_dom"/>
</dbReference>
<proteinExistence type="predicted"/>
<evidence type="ECO:0000313" key="5">
    <source>
        <dbReference type="EMBL" id="ATQ43884.1"/>
    </source>
</evidence>
<keyword evidence="1 2" id="KW-0443">Lipid metabolism</keyword>
<dbReference type="PROSITE" id="PS51257">
    <property type="entry name" value="PROKAR_LIPOPROTEIN"/>
    <property type="match status" value="1"/>
</dbReference>
<keyword evidence="2" id="KW-0442">Lipid degradation</keyword>
<feature type="domain" description="PNPLA" evidence="4">
    <location>
        <begin position="55"/>
        <end position="290"/>
    </location>
</feature>
<feature type="short sequence motif" description="GXSXG" evidence="2">
    <location>
        <begin position="94"/>
        <end position="98"/>
    </location>
</feature>
<evidence type="ECO:0000256" key="3">
    <source>
        <dbReference type="SAM" id="SignalP"/>
    </source>
</evidence>
<dbReference type="SUPFAM" id="SSF52151">
    <property type="entry name" value="FabD/lysophospholipase-like"/>
    <property type="match status" value="1"/>
</dbReference>
<feature type="short sequence motif" description="DGA/G" evidence="2">
    <location>
        <begin position="277"/>
        <end position="279"/>
    </location>
</feature>
<dbReference type="Pfam" id="PF01734">
    <property type="entry name" value="Patatin"/>
    <property type="match status" value="1"/>
</dbReference>
<dbReference type="EMBL" id="CP024201">
    <property type="protein sequence ID" value="ATQ43884.1"/>
    <property type="molecule type" value="Genomic_DNA"/>
</dbReference>
<dbReference type="KEGG" id="cmb:CSW64_16510"/>
<comment type="caution">
    <text evidence="2">Lacks conserved residue(s) required for the propagation of feature annotation.</text>
</comment>
<evidence type="ECO:0000256" key="1">
    <source>
        <dbReference type="ARBA" id="ARBA00023098"/>
    </source>
</evidence>
<dbReference type="AlphaFoldDB" id="A0A2D2B0V8"/>
<reference evidence="5 6" key="1">
    <citation type="submission" date="2017-10" db="EMBL/GenBank/DDBJ databases">
        <title>Genome sequence of Caulobacter mirabilis FWC38.</title>
        <authorList>
            <person name="Fiebig A."/>
            <person name="Crosson S."/>
        </authorList>
    </citation>
    <scope>NUCLEOTIDE SEQUENCE [LARGE SCALE GENOMIC DNA]</scope>
    <source>
        <strain evidence="5 6">FWC 38</strain>
    </source>
</reference>
<organism evidence="5 6">
    <name type="scientific">Caulobacter mirabilis</name>
    <dbReference type="NCBI Taxonomy" id="69666"/>
    <lineage>
        <taxon>Bacteria</taxon>
        <taxon>Pseudomonadati</taxon>
        <taxon>Pseudomonadota</taxon>
        <taxon>Alphaproteobacteria</taxon>
        <taxon>Caulobacterales</taxon>
        <taxon>Caulobacteraceae</taxon>
        <taxon>Caulobacter</taxon>
    </lineage>
</organism>
<dbReference type="GO" id="GO:0016042">
    <property type="term" value="P:lipid catabolic process"/>
    <property type="evidence" value="ECO:0007669"/>
    <property type="project" value="UniProtKB-UniRule"/>
</dbReference>
<dbReference type="Gene3D" id="3.40.1090.10">
    <property type="entry name" value="Cytosolic phospholipase A2 catalytic domain"/>
    <property type="match status" value="2"/>
</dbReference>
<evidence type="ECO:0000256" key="2">
    <source>
        <dbReference type="PROSITE-ProRule" id="PRU01161"/>
    </source>
</evidence>
<accession>A0A2D2B0V8</accession>
<sequence>MSFRRFILSLAATIALGGCATGSGMTPINGPLRPGSEVAAAPRDLGLSGEAVALAFSGGGARAAAFSYGALLELRDRRRPDGRRWIDEVAFITGVSGGSLTAAWFGLHGPGGLEGFRSTLLDKDWQAAVHDQLAWPLNWPRLQRGGLNGRGRIADWLDREVYGGARMADLSGPPVILNAVELSTSVPFAFARPWFEAICSDLDGVRVADAVAASAAYPFAVRPVVLETFNRGCARALPAWARNAAAARDGDVLTRDTARAFEAFRDPNRLRYVHLLDGGVVDNYGLSSLLVLQTASERPYGPMLSASDAVRLSRLRVIVVNGERLSNRPWGLTTQGPNGLQVMEAVADHSTDAAKRNAYDAFRGYLERWEGQTVAWRCGLTPEQARALGAPDGWRCGDLSYSAEMIALADLPPERAEVLLRIPTRLSLSRAQIDLSIQAGRDAMARVLP</sequence>
<keyword evidence="6" id="KW-1185">Reference proteome</keyword>